<sequence>MQTLAGKIAVITGGNSGIGKATARLFAQQGAKVAITGRRQDVLDAAVAEIGPGVVGIRSDASDIAHHTRLAYEIRRQFGGLDTFVANAGVINLAPSDKVTVEDYDHQFGVNARGVFFGVQAILPLMRDGGSIILVSSIAAHKTLDNHAVYAGSKAAIGAFARAWALELKARKIRVNVLSPGPVETPILDKLGVGEKERPDFVRAMGNMIPLGRMGLPEDLANAALFLACDAGSFITGIELTVDGGMSLT</sequence>
<evidence type="ECO:0000313" key="4">
    <source>
        <dbReference type="Proteomes" id="UP000317496"/>
    </source>
</evidence>
<comment type="similarity">
    <text evidence="1">Belongs to the short-chain dehydrogenases/reductases (SDR) family.</text>
</comment>
<dbReference type="SMART" id="SM00822">
    <property type="entry name" value="PKS_KR"/>
    <property type="match status" value="1"/>
</dbReference>
<dbReference type="EMBL" id="CP041636">
    <property type="protein sequence ID" value="QDO97092.1"/>
    <property type="molecule type" value="Genomic_DNA"/>
</dbReference>
<dbReference type="InterPro" id="IPR002347">
    <property type="entry name" value="SDR_fam"/>
</dbReference>
<reference evidence="3 4" key="1">
    <citation type="submission" date="2019-07" db="EMBL/GenBank/DDBJ databases">
        <title>Genome sequencing for Ferrovibrio sp. K5.</title>
        <authorList>
            <person name="Park S.-J."/>
        </authorList>
    </citation>
    <scope>NUCLEOTIDE SEQUENCE [LARGE SCALE GENOMIC DNA]</scope>
    <source>
        <strain evidence="3 4">K5</strain>
    </source>
</reference>
<dbReference type="SUPFAM" id="SSF51735">
    <property type="entry name" value="NAD(P)-binding Rossmann-fold domains"/>
    <property type="match status" value="1"/>
</dbReference>
<dbReference type="OrthoDB" id="9793325at2"/>
<dbReference type="Pfam" id="PF13561">
    <property type="entry name" value="adh_short_C2"/>
    <property type="match status" value="1"/>
</dbReference>
<name>A0A516H014_9PROT</name>
<dbReference type="FunFam" id="3.40.50.720:FF:000084">
    <property type="entry name" value="Short-chain dehydrogenase reductase"/>
    <property type="match status" value="1"/>
</dbReference>
<dbReference type="AlphaFoldDB" id="A0A516H014"/>
<evidence type="ECO:0000256" key="1">
    <source>
        <dbReference type="ARBA" id="ARBA00006484"/>
    </source>
</evidence>
<dbReference type="PRINTS" id="PR00081">
    <property type="entry name" value="GDHRDH"/>
</dbReference>
<keyword evidence="4" id="KW-1185">Reference proteome</keyword>
<dbReference type="PRINTS" id="PR00080">
    <property type="entry name" value="SDRFAMILY"/>
</dbReference>
<dbReference type="PROSITE" id="PS00061">
    <property type="entry name" value="ADH_SHORT"/>
    <property type="match status" value="1"/>
</dbReference>
<feature type="domain" description="Ketoreductase" evidence="2">
    <location>
        <begin position="7"/>
        <end position="196"/>
    </location>
</feature>
<accession>A0A516H014</accession>
<evidence type="ECO:0000259" key="2">
    <source>
        <dbReference type="SMART" id="SM00822"/>
    </source>
</evidence>
<dbReference type="CDD" id="cd05233">
    <property type="entry name" value="SDR_c"/>
    <property type="match status" value="1"/>
</dbReference>
<evidence type="ECO:0000313" key="3">
    <source>
        <dbReference type="EMBL" id="QDO97092.1"/>
    </source>
</evidence>
<organism evidence="3 4">
    <name type="scientific">Ferrovibrio terrae</name>
    <dbReference type="NCBI Taxonomy" id="2594003"/>
    <lineage>
        <taxon>Bacteria</taxon>
        <taxon>Pseudomonadati</taxon>
        <taxon>Pseudomonadota</taxon>
        <taxon>Alphaproteobacteria</taxon>
        <taxon>Rhodospirillales</taxon>
        <taxon>Rhodospirillaceae</taxon>
        <taxon>Ferrovibrio</taxon>
    </lineage>
</organism>
<proteinExistence type="inferred from homology"/>
<dbReference type="Gene3D" id="3.40.50.720">
    <property type="entry name" value="NAD(P)-binding Rossmann-like Domain"/>
    <property type="match status" value="1"/>
</dbReference>
<dbReference type="InterPro" id="IPR057326">
    <property type="entry name" value="KR_dom"/>
</dbReference>
<protein>
    <submittedName>
        <fullName evidence="3">SDR family oxidoreductase</fullName>
    </submittedName>
</protein>
<dbReference type="Proteomes" id="UP000317496">
    <property type="component" value="Chromosome"/>
</dbReference>
<dbReference type="RefSeq" id="WP_144068073.1">
    <property type="nucleotide sequence ID" value="NZ_CP041636.1"/>
</dbReference>
<dbReference type="PANTHER" id="PTHR43975">
    <property type="entry name" value="ZGC:101858"/>
    <property type="match status" value="1"/>
</dbReference>
<dbReference type="InterPro" id="IPR020904">
    <property type="entry name" value="Sc_DH/Rdtase_CS"/>
</dbReference>
<dbReference type="PANTHER" id="PTHR43975:SF2">
    <property type="entry name" value="EG:BACR7A4.14 PROTEIN-RELATED"/>
    <property type="match status" value="1"/>
</dbReference>
<gene>
    <name evidence="3" type="ORF">FNB15_07295</name>
</gene>
<dbReference type="InterPro" id="IPR036291">
    <property type="entry name" value="NAD(P)-bd_dom_sf"/>
</dbReference>
<dbReference type="KEGG" id="fer:FNB15_07295"/>